<protein>
    <recommendedName>
        <fullName evidence="6">Pseudouridine synthase</fullName>
        <ecNumber evidence="6">5.4.99.-</ecNumber>
    </recommendedName>
</protein>
<dbReference type="InterPro" id="IPR002942">
    <property type="entry name" value="S4_RNA-bd"/>
</dbReference>
<dbReference type="InterPro" id="IPR020103">
    <property type="entry name" value="PsdUridine_synth_cat_dom_sf"/>
</dbReference>
<dbReference type="CDD" id="cd00165">
    <property type="entry name" value="S4"/>
    <property type="match status" value="1"/>
</dbReference>
<evidence type="ECO:0000256" key="6">
    <source>
        <dbReference type="RuleBase" id="RU362028"/>
    </source>
</evidence>
<accession>A0A1I5H364</accession>
<feature type="active site" evidence="4">
    <location>
        <position position="145"/>
    </location>
</feature>
<dbReference type="PROSITE" id="PS50889">
    <property type="entry name" value="S4"/>
    <property type="match status" value="1"/>
</dbReference>
<evidence type="ECO:0000259" key="7">
    <source>
        <dbReference type="SMART" id="SM00363"/>
    </source>
</evidence>
<dbReference type="GO" id="GO:0003723">
    <property type="term" value="F:RNA binding"/>
    <property type="evidence" value="ECO:0007669"/>
    <property type="project" value="UniProtKB-KW"/>
</dbReference>
<evidence type="ECO:0000256" key="2">
    <source>
        <dbReference type="ARBA" id="ARBA00010876"/>
    </source>
</evidence>
<proteinExistence type="inferred from homology"/>
<dbReference type="GO" id="GO:0000455">
    <property type="term" value="P:enzyme-directed rRNA pseudouridine synthesis"/>
    <property type="evidence" value="ECO:0007669"/>
    <property type="project" value="UniProtKB-ARBA"/>
</dbReference>
<evidence type="ECO:0000313" key="9">
    <source>
        <dbReference type="Proteomes" id="UP000198806"/>
    </source>
</evidence>
<keyword evidence="3 6" id="KW-0413">Isomerase</keyword>
<evidence type="ECO:0000256" key="3">
    <source>
        <dbReference type="ARBA" id="ARBA00023235"/>
    </source>
</evidence>
<dbReference type="SMART" id="SM00363">
    <property type="entry name" value="S4"/>
    <property type="match status" value="1"/>
</dbReference>
<evidence type="ECO:0000256" key="1">
    <source>
        <dbReference type="ARBA" id="ARBA00000073"/>
    </source>
</evidence>
<comment type="catalytic activity">
    <reaction evidence="1 6">
        <text>a uridine in RNA = a pseudouridine in RNA</text>
        <dbReference type="Rhea" id="RHEA:48348"/>
        <dbReference type="Rhea" id="RHEA-COMP:12068"/>
        <dbReference type="Rhea" id="RHEA-COMP:12069"/>
        <dbReference type="ChEBI" id="CHEBI:65314"/>
        <dbReference type="ChEBI" id="CHEBI:65315"/>
    </reaction>
</comment>
<dbReference type="EC" id="5.4.99.-" evidence="6"/>
<dbReference type="EMBL" id="FOWD01000025">
    <property type="protein sequence ID" value="SFO42659.1"/>
    <property type="molecule type" value="Genomic_DNA"/>
</dbReference>
<comment type="similarity">
    <text evidence="2 6">Belongs to the pseudouridine synthase RluA family.</text>
</comment>
<dbReference type="Proteomes" id="UP000198806">
    <property type="component" value="Unassembled WGS sequence"/>
</dbReference>
<dbReference type="STRING" id="1527.SAMN04489757_12524"/>
<dbReference type="GO" id="GO:0120159">
    <property type="term" value="F:rRNA pseudouridine synthase activity"/>
    <property type="evidence" value="ECO:0007669"/>
    <property type="project" value="UniProtKB-ARBA"/>
</dbReference>
<gene>
    <name evidence="8" type="ORF">SAMN04489757_12524</name>
</gene>
<comment type="function">
    <text evidence="6">Responsible for synthesis of pseudouridine from uracil.</text>
</comment>
<evidence type="ECO:0000313" key="8">
    <source>
        <dbReference type="EMBL" id="SFO42659.1"/>
    </source>
</evidence>
<dbReference type="AlphaFoldDB" id="A0A1I5H364"/>
<dbReference type="OrthoDB" id="9807829at2"/>
<dbReference type="Pfam" id="PF00849">
    <property type="entry name" value="PseudoU_synth_2"/>
    <property type="match status" value="1"/>
</dbReference>
<keyword evidence="9" id="KW-1185">Reference proteome</keyword>
<evidence type="ECO:0000256" key="4">
    <source>
        <dbReference type="PIRSR" id="PIRSR606225-1"/>
    </source>
</evidence>
<name>A0A1I5H364_9FIRM</name>
<dbReference type="InterPro" id="IPR050188">
    <property type="entry name" value="RluA_PseudoU_synthase"/>
</dbReference>
<dbReference type="RefSeq" id="WP_091687441.1">
    <property type="nucleotide sequence ID" value="NZ_BAABFM010000082.1"/>
</dbReference>
<dbReference type="Gene3D" id="3.10.290.10">
    <property type="entry name" value="RNA-binding S4 domain"/>
    <property type="match status" value="1"/>
</dbReference>
<evidence type="ECO:0000256" key="5">
    <source>
        <dbReference type="PROSITE-ProRule" id="PRU00182"/>
    </source>
</evidence>
<dbReference type="CDD" id="cd02869">
    <property type="entry name" value="PseudoU_synth_RluA_like"/>
    <property type="match status" value="1"/>
</dbReference>
<dbReference type="SUPFAM" id="SSF55120">
    <property type="entry name" value="Pseudouridine synthase"/>
    <property type="match status" value="1"/>
</dbReference>
<reference evidence="8 9" key="1">
    <citation type="submission" date="2016-10" db="EMBL/GenBank/DDBJ databases">
        <authorList>
            <person name="de Groot N.N."/>
        </authorList>
    </citation>
    <scope>NUCLEOTIDE SEQUENCE [LARGE SCALE GENOMIC DNA]</scope>
    <source>
        <strain evidence="8 9">DSM 1283</strain>
    </source>
</reference>
<dbReference type="NCBIfam" id="TIGR00005">
    <property type="entry name" value="rluA_subfam"/>
    <property type="match status" value="1"/>
</dbReference>
<dbReference type="PANTHER" id="PTHR21600:SF83">
    <property type="entry name" value="PSEUDOURIDYLATE SYNTHASE RPUSD4, MITOCHONDRIAL"/>
    <property type="match status" value="1"/>
</dbReference>
<dbReference type="InterPro" id="IPR006225">
    <property type="entry name" value="PsdUridine_synth_RluC/D"/>
</dbReference>
<dbReference type="PANTHER" id="PTHR21600">
    <property type="entry name" value="MITOCHONDRIAL RNA PSEUDOURIDINE SYNTHASE"/>
    <property type="match status" value="1"/>
</dbReference>
<dbReference type="Gene3D" id="3.30.2350.10">
    <property type="entry name" value="Pseudouridine synthase"/>
    <property type="match status" value="1"/>
</dbReference>
<keyword evidence="5" id="KW-0694">RNA-binding</keyword>
<dbReference type="InterPro" id="IPR006145">
    <property type="entry name" value="PsdUridine_synth_RsuA/RluA"/>
</dbReference>
<dbReference type="InterPro" id="IPR036986">
    <property type="entry name" value="S4_RNA-bd_sf"/>
</dbReference>
<feature type="domain" description="RNA-binding S4" evidence="7">
    <location>
        <begin position="13"/>
        <end position="73"/>
    </location>
</feature>
<sequence length="321" mass="37022">MKILKVERNEAGQRLDKLLMKQLNKAPKSFIYKMLRKKNITLNGKKAEGSEITQINDEIKFFLSDETIEKFSEQTATTVVEREFDIVYEDSNILVVNKPAGLLSQKSVPEDISLVEQVISYLLTSGQITNEELQTFKPSICNRLDRNTSGLVVTGKSLIGLQTMSRLFRDRSLHKYYLCIVKGKMERTGQVSGYLKKDVKTNQVTVSKEKTEDSDFIQTEYEPLKYNQDYTLLRVKLITGKTHQIRAHLSSMGHPVIGDSKYGSGNVNKWFRKEFGLGHQLLHSYQIIFPKMTEEFQHLSHMELTAREPELFQKIEKQLFT</sequence>
<organism evidence="8 9">
    <name type="scientific">Anaerocolumna aminovalerica</name>
    <dbReference type="NCBI Taxonomy" id="1527"/>
    <lineage>
        <taxon>Bacteria</taxon>
        <taxon>Bacillati</taxon>
        <taxon>Bacillota</taxon>
        <taxon>Clostridia</taxon>
        <taxon>Lachnospirales</taxon>
        <taxon>Lachnospiraceae</taxon>
        <taxon>Anaerocolumna</taxon>
    </lineage>
</organism>